<dbReference type="HOGENOM" id="CLU_2393962_0_0_12"/>
<accession>W5T3N0</accession>
<dbReference type="AlphaFoldDB" id="W5T3N0"/>
<keyword evidence="1" id="KW-0614">Plasmid</keyword>
<organism evidence="1">
    <name type="scientific">Borrelia hermsii YBT</name>
    <dbReference type="NCBI Taxonomy" id="1313295"/>
    <lineage>
        <taxon>Bacteria</taxon>
        <taxon>Pseudomonadati</taxon>
        <taxon>Spirochaetota</taxon>
        <taxon>Spirochaetia</taxon>
        <taxon>Spirochaetales</taxon>
        <taxon>Borreliaceae</taxon>
        <taxon>Borrelia</taxon>
    </lineage>
</organism>
<geneLocation type="plasmid" evidence="1">
    <name>unnamed</name>
</geneLocation>
<proteinExistence type="predicted"/>
<evidence type="ECO:0000313" key="1">
    <source>
        <dbReference type="EMBL" id="AHH13498.1"/>
    </source>
</evidence>
<sequence>MQLLLITQFRIIFLLPQILHNLPKGKNLSTLYKLDLYHFDFYNNSLLNSYHPKSLLTFTISLFPYLELTSFLLLGSRNYLKNTWAVYTKSFPP</sequence>
<gene>
    <name evidence="1" type="ORF">BHO_0900104</name>
</gene>
<protein>
    <submittedName>
        <fullName evidence="1">Uncharacterized protein</fullName>
    </submittedName>
</protein>
<name>W5T3N0_BORHE</name>
<reference evidence="1" key="1">
    <citation type="submission" date="2013-04" db="EMBL/GenBank/DDBJ databases">
        <title>Comparative Genomics of Relapsing Fever Spirochetes.</title>
        <authorList>
            <person name="Schwan T.G."/>
            <person name="Raffel S.J."/>
            <person name="Porcella S.F."/>
            <person name="Martens C.A."/>
            <person name="Bruno D.P."/>
            <person name="Ricklefs S.M."/>
            <person name="Barbian K.B."/>
        </authorList>
    </citation>
    <scope>NUCLEOTIDE SEQUENCE</scope>
    <source>
        <strain evidence="1">YBT</strain>
        <plasmid evidence="1">unnamed</plasmid>
    </source>
</reference>
<dbReference type="EMBL" id="CP005740">
    <property type="protein sequence ID" value="AHH13498.1"/>
    <property type="molecule type" value="Genomic_DNA"/>
</dbReference>